<feature type="region of interest" description="Disordered" evidence="1">
    <location>
        <begin position="124"/>
        <end position="175"/>
    </location>
</feature>
<evidence type="ECO:0000256" key="1">
    <source>
        <dbReference type="SAM" id="MobiDB-lite"/>
    </source>
</evidence>
<dbReference type="PANTHER" id="PTHR21310">
    <property type="entry name" value="AMINOGLYCOSIDE PHOSPHOTRANSFERASE-RELATED-RELATED"/>
    <property type="match status" value="1"/>
</dbReference>
<feature type="compositionally biased region" description="Polar residues" evidence="1">
    <location>
        <begin position="1"/>
        <end position="19"/>
    </location>
</feature>
<dbReference type="eggNOG" id="ENOG502SBZ1">
    <property type="taxonomic scope" value="Eukaryota"/>
</dbReference>
<name>A0A1S9DCJ9_ASPOZ</name>
<feature type="compositionally biased region" description="Polar residues" evidence="1">
    <location>
        <begin position="310"/>
        <end position="320"/>
    </location>
</feature>
<dbReference type="Proteomes" id="UP000190312">
    <property type="component" value="Unassembled WGS sequence"/>
</dbReference>
<proteinExistence type="predicted"/>
<sequence>MSSSTSFADTLSPGTNVSFTDDDESDNGRQLEPSGLSTTLSSDIPVPRSRGATPSPYTSRGASPMPMRHPSRVVSSPGRGASSSLGGFSYTGKNQVNFAESSRAAVEFLDASWSSLQSLASSVLGSDTARPATNGAARTHARKPSRPDSYLGTSSRTLTPSSWGPAVPSTSAIGAGTKEERQAFLQAKKREALLLADTETNGNLNTKHKRRDSSDRTSHLKGGSNQDEEALAYVHHVQPTDSITGVTIRYGCQPAIFRKANGFWPSDSIQGRKTVLLPVDSCSVKGRPIRHDLNLVDAGSSRRDSLEDPSGSSIAPSTVSGPRDQPEAIPDAPSDVEADQIWKHESWVQIDGFSAPVEIGRVPRRALGFFPRSRRKSVSYTDSEIPSFSGRERTPTLSSTSSSIEPQSSRDTPISGNRPHADSSGSRASAKSKPAVRHQRQRSNIQLAGPGVGTLDRDTMAPGPALDGLSKFFAQHLPNLAPTPTPPKFQDSTEYTSNAVSNTPTGLDNIGGAVEGWVRKMTSRAKAGFNELQQSTQGHQINGTAHRPATRGVGDLIELNDGLESRDSSKILRPEINRSATSLHDGGSFTKPENTPLTTRIPWYFKRYISWLLESTPSCNYICHRHLTMLESGYLLMDYVGNSEVQMLSETWEEDHHHRDKRINLFRGLSRIMLSLSQKPLPQNGGIPTSIGRTLTYPAKDAYYHDLLACHDSRIRHQPNSLSDEDDGRAQMARLAIMRALLPHFTNRELRQGPFLYRLTDLHPSSIFVDRHWHVKCLVELEWACSLPAETLRPPLWLTGRSMNDLTGENLEAFKQVYEEFLDVFEEEERLLPSIDNTHSYRTDLMRRAWQTGGFWYFHSLDSPRAHRVSSEFSRIVSDYWAVDTETIISTKLQDKEEYEKVLRQRFEDAVDRTLKKRLHTLTKSFE</sequence>
<feature type="region of interest" description="Disordered" evidence="1">
    <location>
        <begin position="196"/>
        <end position="224"/>
    </location>
</feature>
<evidence type="ECO:0000313" key="3">
    <source>
        <dbReference type="Proteomes" id="UP000190312"/>
    </source>
</evidence>
<feature type="compositionally biased region" description="Low complexity" evidence="1">
    <location>
        <begin position="398"/>
        <end position="409"/>
    </location>
</feature>
<feature type="compositionally biased region" description="Polar residues" evidence="1">
    <location>
        <begin position="151"/>
        <end position="172"/>
    </location>
</feature>
<feature type="region of interest" description="Disordered" evidence="1">
    <location>
        <begin position="1"/>
        <end position="86"/>
    </location>
</feature>
<organism evidence="2 3">
    <name type="scientific">Aspergillus oryzae</name>
    <name type="common">Yellow koji mold</name>
    <dbReference type="NCBI Taxonomy" id="5062"/>
    <lineage>
        <taxon>Eukaryota</taxon>
        <taxon>Fungi</taxon>
        <taxon>Dikarya</taxon>
        <taxon>Ascomycota</taxon>
        <taxon>Pezizomycotina</taxon>
        <taxon>Eurotiomycetes</taxon>
        <taxon>Eurotiomycetidae</taxon>
        <taxon>Eurotiales</taxon>
        <taxon>Aspergillaceae</taxon>
        <taxon>Aspergillus</taxon>
        <taxon>Aspergillus subgen. Circumdati</taxon>
    </lineage>
</organism>
<comment type="caution">
    <text evidence="2">The sequence shown here is derived from an EMBL/GenBank/DDBJ whole genome shotgun (WGS) entry which is preliminary data.</text>
</comment>
<feature type="compositionally biased region" description="Basic and acidic residues" evidence="1">
    <location>
        <begin position="295"/>
        <end position="306"/>
    </location>
</feature>
<accession>A0A1S9DCJ9</accession>
<evidence type="ECO:0000313" key="2">
    <source>
        <dbReference type="EMBL" id="OOO06795.1"/>
    </source>
</evidence>
<gene>
    <name evidence="2" type="ORF">OAory_01089980</name>
</gene>
<protein>
    <recommendedName>
        <fullName evidence="4">LysM domain-containing protein</fullName>
    </recommendedName>
</protein>
<dbReference type="OrthoDB" id="2192830at2759"/>
<feature type="region of interest" description="Disordered" evidence="1">
    <location>
        <begin position="486"/>
        <end position="507"/>
    </location>
</feature>
<dbReference type="InterPro" id="IPR051678">
    <property type="entry name" value="AGP_Transferase"/>
</dbReference>
<feature type="region of interest" description="Disordered" evidence="1">
    <location>
        <begin position="295"/>
        <end position="333"/>
    </location>
</feature>
<feature type="region of interest" description="Disordered" evidence="1">
    <location>
        <begin position="375"/>
        <end position="456"/>
    </location>
</feature>
<reference evidence="2 3" key="1">
    <citation type="submission" date="2016-10" db="EMBL/GenBank/DDBJ databases">
        <title>Genome sequencing of Aspergillus oryzae BCC7051.</title>
        <authorList>
            <person name="Thammarongtham C."/>
            <person name="Vorapreeda T."/>
            <person name="Nookaew I."/>
            <person name="Srisuk T."/>
            <person name="Land M."/>
            <person name="Jeennor S."/>
            <person name="Laoteng K."/>
        </authorList>
    </citation>
    <scope>NUCLEOTIDE SEQUENCE [LARGE SCALE GENOMIC DNA]</scope>
    <source>
        <strain evidence="2 3">BCC7051</strain>
    </source>
</reference>
<evidence type="ECO:0008006" key="4">
    <source>
        <dbReference type="Google" id="ProtNLM"/>
    </source>
</evidence>
<dbReference type="AlphaFoldDB" id="A0A1S9DCJ9"/>
<dbReference type="EMBL" id="MKZY01000007">
    <property type="protein sequence ID" value="OOO06795.1"/>
    <property type="molecule type" value="Genomic_DNA"/>
</dbReference>
<dbReference type="VEuPathDB" id="FungiDB:AO090011000317"/>
<dbReference type="InterPro" id="IPR036779">
    <property type="entry name" value="LysM_dom_sf"/>
</dbReference>
<feature type="compositionally biased region" description="Polar residues" evidence="1">
    <location>
        <begin position="490"/>
        <end position="506"/>
    </location>
</feature>
<dbReference type="PANTHER" id="PTHR21310:SF37">
    <property type="entry name" value="AMINOGLYCOSIDE PHOSPHOTRANSFERASE DOMAIN-CONTAINING PROTEIN"/>
    <property type="match status" value="1"/>
</dbReference>
<dbReference type="Gene3D" id="3.10.350.10">
    <property type="entry name" value="LysM domain"/>
    <property type="match status" value="1"/>
</dbReference>